<organism evidence="8 9">
    <name type="scientific">Brassicogethes aeneus</name>
    <name type="common">Rape pollen beetle</name>
    <name type="synonym">Meligethes aeneus</name>
    <dbReference type="NCBI Taxonomy" id="1431903"/>
    <lineage>
        <taxon>Eukaryota</taxon>
        <taxon>Metazoa</taxon>
        <taxon>Ecdysozoa</taxon>
        <taxon>Arthropoda</taxon>
        <taxon>Hexapoda</taxon>
        <taxon>Insecta</taxon>
        <taxon>Pterygota</taxon>
        <taxon>Neoptera</taxon>
        <taxon>Endopterygota</taxon>
        <taxon>Coleoptera</taxon>
        <taxon>Polyphaga</taxon>
        <taxon>Cucujiformia</taxon>
        <taxon>Nitidulidae</taxon>
        <taxon>Meligethinae</taxon>
        <taxon>Brassicogethes</taxon>
    </lineage>
</organism>
<evidence type="ECO:0000256" key="5">
    <source>
        <dbReference type="ARBA" id="ARBA00023136"/>
    </source>
</evidence>
<reference evidence="8" key="1">
    <citation type="submission" date="2021-12" db="EMBL/GenBank/DDBJ databases">
        <authorList>
            <person name="King R."/>
        </authorList>
    </citation>
    <scope>NUCLEOTIDE SEQUENCE</scope>
</reference>
<dbReference type="EMBL" id="OV121136">
    <property type="protein sequence ID" value="CAH0558167.1"/>
    <property type="molecule type" value="Genomic_DNA"/>
</dbReference>
<name>A0A9P0BBD9_BRAAE</name>
<dbReference type="InterPro" id="IPR007248">
    <property type="entry name" value="Mpv17_PMP22"/>
</dbReference>
<comment type="similarity">
    <text evidence="2 7">Belongs to the peroxisomal membrane protein PXMP2/4 family.</text>
</comment>
<dbReference type="Proteomes" id="UP001154078">
    <property type="component" value="Chromosome 5"/>
</dbReference>
<feature type="transmembrane region" description="Helical" evidence="7">
    <location>
        <begin position="69"/>
        <end position="89"/>
    </location>
</feature>
<sequence length="127" mass="15107">MWFYVLIKKISCKPCTECSKITRALKKILATELIFVPMVTLTGLTVMSTMSGKCWSGIVQDVDEKFADIVWFNWIYWPPMHVFKYIFFIPRHQGFFFKMAYLPWAIYLSWKYHLDECKGCCCQECKD</sequence>
<evidence type="ECO:0000256" key="4">
    <source>
        <dbReference type="ARBA" id="ARBA00022989"/>
    </source>
</evidence>
<dbReference type="PANTHER" id="PTHR11266">
    <property type="entry name" value="PEROXISOMAL MEMBRANE PROTEIN 2, PXMP2 MPV17"/>
    <property type="match status" value="1"/>
</dbReference>
<dbReference type="AlphaFoldDB" id="A0A9P0BBD9"/>
<evidence type="ECO:0000256" key="7">
    <source>
        <dbReference type="RuleBase" id="RU363053"/>
    </source>
</evidence>
<keyword evidence="4 7" id="KW-1133">Transmembrane helix</keyword>
<keyword evidence="3 7" id="KW-0812">Transmembrane</keyword>
<keyword evidence="9" id="KW-1185">Reference proteome</keyword>
<dbReference type="Pfam" id="PF04117">
    <property type="entry name" value="Mpv17_PMP22"/>
    <property type="match status" value="1"/>
</dbReference>
<evidence type="ECO:0000256" key="6">
    <source>
        <dbReference type="ARBA" id="ARBA00049743"/>
    </source>
</evidence>
<evidence type="ECO:0000313" key="8">
    <source>
        <dbReference type="EMBL" id="CAH0558167.1"/>
    </source>
</evidence>
<proteinExistence type="inferred from homology"/>
<protein>
    <recommendedName>
        <fullName evidence="6">Mitochondrial inner membrane protein Mpv17</fullName>
    </recommendedName>
</protein>
<feature type="transmembrane region" description="Helical" evidence="7">
    <location>
        <begin position="29"/>
        <end position="49"/>
    </location>
</feature>
<evidence type="ECO:0000256" key="2">
    <source>
        <dbReference type="ARBA" id="ARBA00006824"/>
    </source>
</evidence>
<dbReference type="GO" id="GO:0016020">
    <property type="term" value="C:membrane"/>
    <property type="evidence" value="ECO:0007669"/>
    <property type="project" value="UniProtKB-SubCell"/>
</dbReference>
<evidence type="ECO:0000256" key="3">
    <source>
        <dbReference type="ARBA" id="ARBA00022692"/>
    </source>
</evidence>
<dbReference type="OrthoDB" id="430207at2759"/>
<gene>
    <name evidence="8" type="ORF">MELIAE_LOCUS8701</name>
</gene>
<accession>A0A9P0BBD9</accession>
<comment type="subcellular location">
    <subcellularLocation>
        <location evidence="1">Membrane</location>
        <topology evidence="1">Multi-pass membrane protein</topology>
    </subcellularLocation>
</comment>
<evidence type="ECO:0000313" key="9">
    <source>
        <dbReference type="Proteomes" id="UP001154078"/>
    </source>
</evidence>
<keyword evidence="5 7" id="KW-0472">Membrane</keyword>
<evidence type="ECO:0000256" key="1">
    <source>
        <dbReference type="ARBA" id="ARBA00004141"/>
    </source>
</evidence>
<dbReference type="GO" id="GO:0005739">
    <property type="term" value="C:mitochondrion"/>
    <property type="evidence" value="ECO:0007669"/>
    <property type="project" value="TreeGrafter"/>
</dbReference>
<dbReference type="PANTHER" id="PTHR11266:SF17">
    <property type="entry name" value="PROTEIN MPV17"/>
    <property type="match status" value="1"/>
</dbReference>